<evidence type="ECO:0000256" key="1">
    <source>
        <dbReference type="ARBA" id="ARBA00009713"/>
    </source>
</evidence>
<dbReference type="CDD" id="cd16691">
    <property type="entry name" value="mRING-H2-C3H3C2_Mio"/>
    <property type="match status" value="1"/>
</dbReference>
<keyword evidence="2" id="KW-0853">WD repeat</keyword>
<reference evidence="8" key="1">
    <citation type="submission" date="2023-06" db="EMBL/GenBank/DDBJ databases">
        <title>Survivors Of The Sea: Transcriptome response of Skeletonema marinoi to long-term dormancy.</title>
        <authorList>
            <person name="Pinder M.I.M."/>
            <person name="Kourtchenko O."/>
            <person name="Robertson E.K."/>
            <person name="Larsson T."/>
            <person name="Maumus F."/>
            <person name="Osuna-Cruz C.M."/>
            <person name="Vancaester E."/>
            <person name="Stenow R."/>
            <person name="Vandepoele K."/>
            <person name="Ploug H."/>
            <person name="Bruchert V."/>
            <person name="Godhe A."/>
            <person name="Topel M."/>
        </authorList>
    </citation>
    <scope>NUCLEOTIDE SEQUENCE</scope>
    <source>
        <strain evidence="8">R05AC</strain>
    </source>
</reference>
<feature type="region of interest" description="Disordered" evidence="5">
    <location>
        <begin position="163"/>
        <end position="183"/>
    </location>
</feature>
<feature type="domain" description="MIOS-like alpha-solenoid" evidence="7">
    <location>
        <begin position="577"/>
        <end position="799"/>
    </location>
</feature>
<dbReference type="SMART" id="SM00320">
    <property type="entry name" value="WD40"/>
    <property type="match status" value="2"/>
</dbReference>
<evidence type="ECO:0000256" key="4">
    <source>
        <dbReference type="SAM" id="Coils"/>
    </source>
</evidence>
<evidence type="ECO:0000256" key="5">
    <source>
        <dbReference type="SAM" id="MobiDB-lite"/>
    </source>
</evidence>
<dbReference type="InterPro" id="IPR037593">
    <property type="entry name" value="MIOS/Sea4"/>
</dbReference>
<organism evidence="8 9">
    <name type="scientific">Skeletonema marinoi</name>
    <dbReference type="NCBI Taxonomy" id="267567"/>
    <lineage>
        <taxon>Eukaryota</taxon>
        <taxon>Sar</taxon>
        <taxon>Stramenopiles</taxon>
        <taxon>Ochrophyta</taxon>
        <taxon>Bacillariophyta</taxon>
        <taxon>Coscinodiscophyceae</taxon>
        <taxon>Thalassiosirophycidae</taxon>
        <taxon>Thalassiosirales</taxon>
        <taxon>Skeletonemataceae</taxon>
        <taxon>Skeletonema</taxon>
        <taxon>Skeletonema marinoi-dohrnii complex</taxon>
    </lineage>
</organism>
<dbReference type="InterPro" id="IPR031488">
    <property type="entry name" value="Zn_ribbon_mio"/>
</dbReference>
<feature type="region of interest" description="Disordered" evidence="5">
    <location>
        <begin position="37"/>
        <end position="57"/>
    </location>
</feature>
<dbReference type="EMBL" id="JATAAI010000007">
    <property type="protein sequence ID" value="KAK1744201.1"/>
    <property type="molecule type" value="Genomic_DNA"/>
</dbReference>
<dbReference type="Gene3D" id="2.130.10.10">
    <property type="entry name" value="YVTN repeat-like/Quinoprotein amine dehydrogenase"/>
    <property type="match status" value="1"/>
</dbReference>
<evidence type="ECO:0000259" key="6">
    <source>
        <dbReference type="Pfam" id="PF17034"/>
    </source>
</evidence>
<dbReference type="SUPFAM" id="SSF50978">
    <property type="entry name" value="WD40 repeat-like"/>
    <property type="match status" value="1"/>
</dbReference>
<dbReference type="InterPro" id="IPR001680">
    <property type="entry name" value="WD40_rpt"/>
</dbReference>
<comment type="similarity">
    <text evidence="1">Belongs to the WD repeat mio family.</text>
</comment>
<evidence type="ECO:0000259" key="7">
    <source>
        <dbReference type="Pfam" id="PF21719"/>
    </source>
</evidence>
<dbReference type="Pfam" id="PF17034">
    <property type="entry name" value="zinc_ribbon_16"/>
    <property type="match status" value="1"/>
</dbReference>
<name>A0AAD8YD03_9STRA</name>
<dbReference type="AlphaFoldDB" id="A0AAD8YD03"/>
<evidence type="ECO:0000256" key="3">
    <source>
        <dbReference type="ARBA" id="ARBA00022737"/>
    </source>
</evidence>
<feature type="coiled-coil region" evidence="4">
    <location>
        <begin position="538"/>
        <end position="565"/>
    </location>
</feature>
<dbReference type="InterPro" id="IPR036322">
    <property type="entry name" value="WD40_repeat_dom_sf"/>
</dbReference>
<evidence type="ECO:0000256" key="2">
    <source>
        <dbReference type="ARBA" id="ARBA00022574"/>
    </source>
</evidence>
<evidence type="ECO:0000313" key="9">
    <source>
        <dbReference type="Proteomes" id="UP001224775"/>
    </source>
</evidence>
<accession>A0AAD8YD03</accession>
<keyword evidence="9" id="KW-1185">Reference proteome</keyword>
<protein>
    <submittedName>
        <fullName evidence="8">GATOR complex protein MIOS</fullName>
    </submittedName>
</protein>
<dbReference type="GO" id="GO:0005737">
    <property type="term" value="C:cytoplasm"/>
    <property type="evidence" value="ECO:0007669"/>
    <property type="project" value="TreeGrafter"/>
</dbReference>
<keyword evidence="4" id="KW-0175">Coiled coil</keyword>
<dbReference type="InterPro" id="IPR049092">
    <property type="entry name" value="MIOS_a-sol"/>
</dbReference>
<dbReference type="Proteomes" id="UP001224775">
    <property type="component" value="Unassembled WGS sequence"/>
</dbReference>
<comment type="caution">
    <text evidence="8">The sequence shown here is derived from an EMBL/GenBank/DDBJ whole genome shotgun (WGS) entry which is preliminary data.</text>
</comment>
<dbReference type="Pfam" id="PF21719">
    <property type="entry name" value="MIOS_a-sol"/>
    <property type="match status" value="1"/>
</dbReference>
<keyword evidence="3" id="KW-0677">Repeat</keyword>
<evidence type="ECO:0000313" key="8">
    <source>
        <dbReference type="EMBL" id="KAK1744201.1"/>
    </source>
</evidence>
<feature type="domain" description="GATOR2 complex protein MIO zinc-ribbon like" evidence="6">
    <location>
        <begin position="986"/>
        <end position="1028"/>
    </location>
</feature>
<dbReference type="PANTHER" id="PTHR16453:SF9">
    <property type="entry name" value="GATOR COMPLEX PROTEIN MIOS"/>
    <property type="match status" value="1"/>
</dbReference>
<dbReference type="PANTHER" id="PTHR16453">
    <property type="entry name" value="WD40 DOMAIN-CONTAINING PROTEIN MIO FAMILY MEMBER"/>
    <property type="match status" value="1"/>
</dbReference>
<proteinExistence type="inferred from homology"/>
<sequence>MMSSSSAAPSRQRVPPRAAFVPNAKDLYGAINCADGTSNSIDPAAANKDVSNKVSNRLKPSPTLLEIRKIKYSAYSPSDNDQESPSSWSPFEHETILVSRGIPGSVNSTCLDFAKSLSPTIRCATGLTSGALAIHSISNLQAYSINSNVEESNLDLPTSTVSHYAPRQQRPSSSVAWRPSASGGNSKNGLVAIGLVGSGSPSSNTSNASISKAASARVLPVGGSASSLASRSSVNLGGGSTALGGSVGAGDRDFGCLVWDIEAQSSSVSGAGTVRGKGSVPIKSPVYRFAHNSGVESLSWLMQGQLLAVGCQKRNVQLYDLRMSGTNAAPISVFAHTDAVSGIVPDDCCPTKTVFATLDGMLANQMMDSTLGEIRVPTQHGGGISAVAWSNERPGELAIAVGDSIRTFYTRAPGSRALPVNVSYVGNGDEALTLQCLAFQPPSERSTTTTNEQLGYYPHRILTVSSQGEVSIIPESQVAPIAVSKRDGRIAHGLGNTVWVGATTEGPSAMECETAFANEDISSRMMRRAICLHDVRYSTDARNNVKKLEEEKEQLFAQRRVQLSQGRSQISDEDFCEALRNLEQLLHSWRWIALIEYLSYEQKGEENSEEFWPAKGLIDAGVMKLLRMTSREAADNGSSSDNKSKSVTLFCDVYDSPPRKAAINACGWVKKYGVLRNLLDQCESSGEFERSAALAVWHGDLGECVAALQRGAEDVKALFEERTDDDVSEINAGRTTESYRETLSLIAMCVAGFNVTTESDGTMKSSNIWSSACEGKGFECIIHNEGILLADRVAFACKFLPRKELRSFLDASMRKCLKYGDLDGLVITGLDKRGIALLQSYVDRHADVQTAALISSRIILPNEWNTERKVCHEWLESYRMLLNNLQMWTSRATFDCARCEHIRNLKSGAFNPPSGRRVATKNNQSPLNQISHHNFGHGAITAMQVSPFQSCLNPYMELQRERNQYPRNATSMDKKAMADDLSGLANIPFAEWFTWCMRCKHGGHAHHLVGWFSKHTSCAVSGCDCQCQFDGIEKLRRPGLQ</sequence>
<dbReference type="InterPro" id="IPR015943">
    <property type="entry name" value="WD40/YVTN_repeat-like_dom_sf"/>
</dbReference>
<gene>
    <name evidence="8" type="ORF">QTG54_004734</name>
</gene>